<comment type="caution">
    <text evidence="1">The sequence shown here is derived from an EMBL/GenBank/DDBJ whole genome shotgun (WGS) entry which is preliminary data.</text>
</comment>
<protein>
    <submittedName>
        <fullName evidence="1">PAS domain S-box protein</fullName>
    </submittedName>
</protein>
<dbReference type="Proteomes" id="UP000583752">
    <property type="component" value="Unassembled WGS sequence"/>
</dbReference>
<dbReference type="RefSeq" id="WP_169467948.1">
    <property type="nucleotide sequence ID" value="NZ_JABBGG010000010.1"/>
</dbReference>
<evidence type="ECO:0000313" key="2">
    <source>
        <dbReference type="Proteomes" id="UP000583752"/>
    </source>
</evidence>
<dbReference type="SUPFAM" id="SSF55785">
    <property type="entry name" value="PYP-like sensor domain (PAS domain)"/>
    <property type="match status" value="1"/>
</dbReference>
<dbReference type="EMBL" id="JABBGG010000010">
    <property type="protein sequence ID" value="NML62702.1"/>
    <property type="molecule type" value="Genomic_DNA"/>
</dbReference>
<reference evidence="1 2" key="1">
    <citation type="submission" date="2020-04" db="EMBL/GenBank/DDBJ databases">
        <title>Massilia sp. RP-1-19 isolated from soil.</title>
        <authorList>
            <person name="Dahal R.H."/>
        </authorList>
    </citation>
    <scope>NUCLEOTIDE SEQUENCE [LARGE SCALE GENOMIC DNA]</scope>
    <source>
        <strain evidence="1 2">RP-1-19</strain>
    </source>
</reference>
<dbReference type="NCBIfam" id="TIGR00229">
    <property type="entry name" value="sensory_box"/>
    <property type="match status" value="1"/>
</dbReference>
<accession>A0A848HN67</accession>
<dbReference type="Gene3D" id="3.30.450.20">
    <property type="entry name" value="PAS domain"/>
    <property type="match status" value="1"/>
</dbReference>
<dbReference type="AlphaFoldDB" id="A0A848HN67"/>
<name>A0A848HN67_9BURK</name>
<sequence>MAASERRYHELVDGIDGIVWEAELPDFRLTFVSANAAAISGYSADEWLSDPHFWHDKLSSNVDGQRAEAILALNSHTTVLRPVEHHVFAPDGREIWLRSNIVVAAATKDLIQLRGVTVDITQQKKSEKCFCFRWPISTSSPSCQIGRPLWTASSTD</sequence>
<dbReference type="CDD" id="cd00130">
    <property type="entry name" value="PAS"/>
    <property type="match status" value="1"/>
</dbReference>
<keyword evidence="2" id="KW-1185">Reference proteome</keyword>
<organism evidence="1 2">
    <name type="scientific">Massilia polaris</name>
    <dbReference type="NCBI Taxonomy" id="2728846"/>
    <lineage>
        <taxon>Bacteria</taxon>
        <taxon>Pseudomonadati</taxon>
        <taxon>Pseudomonadota</taxon>
        <taxon>Betaproteobacteria</taxon>
        <taxon>Burkholderiales</taxon>
        <taxon>Oxalobacteraceae</taxon>
        <taxon>Telluria group</taxon>
        <taxon>Massilia</taxon>
    </lineage>
</organism>
<proteinExistence type="predicted"/>
<evidence type="ECO:0000313" key="1">
    <source>
        <dbReference type="EMBL" id="NML62702.1"/>
    </source>
</evidence>
<dbReference type="InterPro" id="IPR035965">
    <property type="entry name" value="PAS-like_dom_sf"/>
</dbReference>
<dbReference type="InterPro" id="IPR000014">
    <property type="entry name" value="PAS"/>
</dbReference>
<gene>
    <name evidence="1" type="ORF">HHL21_16775</name>
</gene>